<dbReference type="OrthoDB" id="3176171at2759"/>
<dbReference type="SUPFAM" id="SSF50978">
    <property type="entry name" value="WD40 repeat-like"/>
    <property type="match status" value="1"/>
</dbReference>
<evidence type="ECO:0000256" key="4">
    <source>
        <dbReference type="SAM" id="MobiDB-lite"/>
    </source>
</evidence>
<proteinExistence type="predicted"/>
<feature type="region of interest" description="Disordered" evidence="4">
    <location>
        <begin position="304"/>
        <end position="334"/>
    </location>
</feature>
<dbReference type="EMBL" id="KN716391">
    <property type="protein sequence ID" value="KJH45714.1"/>
    <property type="molecule type" value="Genomic_DNA"/>
</dbReference>
<evidence type="ECO:0000256" key="3">
    <source>
        <dbReference type="PROSITE-ProRule" id="PRU00221"/>
    </source>
</evidence>
<dbReference type="AlphaFoldDB" id="A0A0D8XPK7"/>
<reference evidence="5 6" key="1">
    <citation type="submission" date="2013-11" db="EMBL/GenBank/DDBJ databases">
        <title>Draft genome of the bovine lungworm Dictyocaulus viviparus.</title>
        <authorList>
            <person name="Mitreva M."/>
        </authorList>
    </citation>
    <scope>NUCLEOTIDE SEQUENCE [LARGE SCALE GENOMIC DNA]</scope>
    <source>
        <strain evidence="5 6">HannoverDv2000</strain>
    </source>
</reference>
<name>A0A0D8XPK7_DICVI</name>
<dbReference type="Pfam" id="PF00400">
    <property type="entry name" value="WD40"/>
    <property type="match status" value="1"/>
</dbReference>
<dbReference type="STRING" id="29172.A0A0D8XPK7"/>
<organism evidence="5 6">
    <name type="scientific">Dictyocaulus viviparus</name>
    <name type="common">Bovine lungworm</name>
    <dbReference type="NCBI Taxonomy" id="29172"/>
    <lineage>
        <taxon>Eukaryota</taxon>
        <taxon>Metazoa</taxon>
        <taxon>Ecdysozoa</taxon>
        <taxon>Nematoda</taxon>
        <taxon>Chromadorea</taxon>
        <taxon>Rhabditida</taxon>
        <taxon>Rhabditina</taxon>
        <taxon>Rhabditomorpha</taxon>
        <taxon>Strongyloidea</taxon>
        <taxon>Metastrongylidae</taxon>
        <taxon>Dictyocaulus</taxon>
    </lineage>
</organism>
<dbReference type="PANTHER" id="PTHR19848">
    <property type="entry name" value="WD40 REPEAT PROTEIN"/>
    <property type="match status" value="1"/>
</dbReference>
<protein>
    <submittedName>
        <fullName evidence="5">WD domain, G-beta repeat protein</fullName>
    </submittedName>
</protein>
<dbReference type="PROSITE" id="PS50294">
    <property type="entry name" value="WD_REPEATS_REGION"/>
    <property type="match status" value="1"/>
</dbReference>
<dbReference type="InterPro" id="IPR015943">
    <property type="entry name" value="WD40/YVTN_repeat-like_dom_sf"/>
</dbReference>
<dbReference type="InterPro" id="IPR019775">
    <property type="entry name" value="WD40_repeat_CS"/>
</dbReference>
<dbReference type="PROSITE" id="PS50082">
    <property type="entry name" value="WD_REPEATS_2"/>
    <property type="match status" value="2"/>
</dbReference>
<dbReference type="PROSITE" id="PS00678">
    <property type="entry name" value="WD_REPEATS_1"/>
    <property type="match status" value="1"/>
</dbReference>
<feature type="repeat" description="WD" evidence="3">
    <location>
        <begin position="397"/>
        <end position="437"/>
    </location>
</feature>
<evidence type="ECO:0000313" key="6">
    <source>
        <dbReference type="Proteomes" id="UP000053766"/>
    </source>
</evidence>
<keyword evidence="6" id="KW-1185">Reference proteome</keyword>
<accession>A0A0D8XPK7</accession>
<dbReference type="InterPro" id="IPR001680">
    <property type="entry name" value="WD40_rpt"/>
</dbReference>
<keyword evidence="1 3" id="KW-0853">WD repeat</keyword>
<dbReference type="PANTHER" id="PTHR19848:SF8">
    <property type="entry name" value="F-BOX AND WD REPEAT DOMAIN CONTAINING 7"/>
    <property type="match status" value="1"/>
</dbReference>
<dbReference type="InterPro" id="IPR036322">
    <property type="entry name" value="WD40_repeat_dom_sf"/>
</dbReference>
<dbReference type="SMART" id="SM00320">
    <property type="entry name" value="WD40"/>
    <property type="match status" value="2"/>
</dbReference>
<sequence length="452" mass="50385">MVVSNGTATQMVVTSFSRYGKRHRKHLIPSFLAGYSGEYTICQSRIQFPQFPLFDKKRIRAVSASSPHILNKDEEIATTLDDVEGMLERNAQKRRCSPTSFRNASISPSCTDTCELLPYKARRHTATTEELLYPSDTVETTKVNESTKTEVIDEAKKEKRQKADGKPFLLPTLQSAPTALRRHSKFRNTIADLSDSHLRGVASRLPTPPIGRGCDPLSFRMEYESHSVNVSSGNSIVEWREILTLAAGRKDCTEISNLVAQNYKCLRYNIVVAYSKLSNQMHFSSRLPSLMEAATTFGGHAKFRGRAGTDSTRGKSDFTRLIPSTSDANPSTKQGRIIPVKLGNGSQYRVVTRNATIEGHSKAVLSVATTDSFLLSGSKDRTAKLWDLQTASEVRTLGVHPNNVHAVRFVPNSHLAISVSMYQVRVWDIRTQECIRMLQSSGQVNDELHLHL</sequence>
<feature type="compositionally biased region" description="Polar residues" evidence="4">
    <location>
        <begin position="322"/>
        <end position="334"/>
    </location>
</feature>
<evidence type="ECO:0000256" key="1">
    <source>
        <dbReference type="ARBA" id="ARBA00022574"/>
    </source>
</evidence>
<feature type="repeat" description="WD" evidence="3">
    <location>
        <begin position="357"/>
        <end position="396"/>
    </location>
</feature>
<evidence type="ECO:0000256" key="2">
    <source>
        <dbReference type="ARBA" id="ARBA00022737"/>
    </source>
</evidence>
<keyword evidence="2" id="KW-0677">Repeat</keyword>
<gene>
    <name evidence="5" type="ORF">DICVIV_08248</name>
</gene>
<reference evidence="6" key="2">
    <citation type="journal article" date="2016" name="Sci. Rep.">
        <title>Dictyocaulus viviparus genome, variome and transcriptome elucidate lungworm biology and support future intervention.</title>
        <authorList>
            <person name="McNulty S.N."/>
            <person name="Strube C."/>
            <person name="Rosa B.A."/>
            <person name="Martin J.C."/>
            <person name="Tyagi R."/>
            <person name="Choi Y.J."/>
            <person name="Wang Q."/>
            <person name="Hallsworth Pepin K."/>
            <person name="Zhang X."/>
            <person name="Ozersky P."/>
            <person name="Wilson R.K."/>
            <person name="Sternberg P.W."/>
            <person name="Gasser R.B."/>
            <person name="Mitreva M."/>
        </authorList>
    </citation>
    <scope>NUCLEOTIDE SEQUENCE [LARGE SCALE GENOMIC DNA]</scope>
    <source>
        <strain evidence="6">HannoverDv2000</strain>
    </source>
</reference>
<evidence type="ECO:0000313" key="5">
    <source>
        <dbReference type="EMBL" id="KJH45714.1"/>
    </source>
</evidence>
<dbReference type="Gene3D" id="2.130.10.10">
    <property type="entry name" value="YVTN repeat-like/Quinoprotein amine dehydrogenase"/>
    <property type="match status" value="1"/>
</dbReference>
<dbReference type="Proteomes" id="UP000053766">
    <property type="component" value="Unassembled WGS sequence"/>
</dbReference>